<dbReference type="Pfam" id="PF18962">
    <property type="entry name" value="Por_Secre_tail"/>
    <property type="match status" value="1"/>
</dbReference>
<name>A0AAJ5WUX9_9BACT</name>
<sequence length="116" mass="13180">MKIFYTLSFLIILGTQAFGQARTPAPGMPSPEPAAKILKFYPNPAISFITFEFEREANKNYSFQIFNLLGKKVYENNSVTPRTVVNLADFFRGVYIFQLRDKGGRLIDSGKFQVSK</sequence>
<evidence type="ECO:0000313" key="3">
    <source>
        <dbReference type="Proteomes" id="UP001220610"/>
    </source>
</evidence>
<dbReference type="AlphaFoldDB" id="A0AAJ5WUX9"/>
<dbReference type="InterPro" id="IPR026444">
    <property type="entry name" value="Secre_tail"/>
</dbReference>
<protein>
    <submittedName>
        <fullName evidence="2">T9SS type A sorting domain-containing protein</fullName>
    </submittedName>
</protein>
<dbReference type="Proteomes" id="UP001220610">
    <property type="component" value="Chromosome"/>
</dbReference>
<feature type="domain" description="Secretion system C-terminal sorting" evidence="1">
    <location>
        <begin position="41"/>
        <end position="105"/>
    </location>
</feature>
<evidence type="ECO:0000313" key="2">
    <source>
        <dbReference type="EMBL" id="WEK37621.1"/>
    </source>
</evidence>
<evidence type="ECO:0000259" key="1">
    <source>
        <dbReference type="Pfam" id="PF18962"/>
    </source>
</evidence>
<dbReference type="NCBIfam" id="TIGR04183">
    <property type="entry name" value="Por_Secre_tail"/>
    <property type="match status" value="1"/>
</dbReference>
<accession>A0AAJ5WUX9</accession>
<proteinExistence type="predicted"/>
<organism evidence="2 3">
    <name type="scientific">Candidatus Pseudobacter hemicellulosilyticus</name>
    <dbReference type="NCBI Taxonomy" id="3121375"/>
    <lineage>
        <taxon>Bacteria</taxon>
        <taxon>Pseudomonadati</taxon>
        <taxon>Bacteroidota</taxon>
        <taxon>Chitinophagia</taxon>
        <taxon>Chitinophagales</taxon>
        <taxon>Chitinophagaceae</taxon>
        <taxon>Pseudobacter</taxon>
    </lineage>
</organism>
<dbReference type="EMBL" id="CP119311">
    <property type="protein sequence ID" value="WEK37621.1"/>
    <property type="molecule type" value="Genomic_DNA"/>
</dbReference>
<gene>
    <name evidence="2" type="ORF">P0Y53_08910</name>
</gene>
<reference evidence="2" key="1">
    <citation type="submission" date="2023-03" db="EMBL/GenBank/DDBJ databases">
        <title>Andean soil-derived lignocellulolytic bacterial consortium as a source of novel taxa and putative plastic-active enzymes.</title>
        <authorList>
            <person name="Diaz-Garcia L."/>
            <person name="Chuvochina M."/>
            <person name="Feuerriegel G."/>
            <person name="Bunk B."/>
            <person name="Sproer C."/>
            <person name="Streit W.R."/>
            <person name="Rodriguez L.M."/>
            <person name="Overmann J."/>
            <person name="Jimenez D.J."/>
        </authorList>
    </citation>
    <scope>NUCLEOTIDE SEQUENCE</scope>
    <source>
        <strain evidence="2">MAG 7</strain>
    </source>
</reference>